<feature type="domain" description="PurM-like C-terminal" evidence="7">
    <location>
        <begin position="438"/>
        <end position="588"/>
    </location>
</feature>
<keyword evidence="3" id="KW-0547">Nucleotide-binding</keyword>
<feature type="domain" description="Phosphoribosylformylglycinamidine synthase linker" evidence="8">
    <location>
        <begin position="175"/>
        <end position="224"/>
    </location>
</feature>
<dbReference type="InterPro" id="IPR036676">
    <property type="entry name" value="PurM-like_C_sf"/>
</dbReference>
<evidence type="ECO:0000256" key="6">
    <source>
        <dbReference type="ARBA" id="ARBA00022842"/>
    </source>
</evidence>
<dbReference type="Gene3D" id="3.90.650.10">
    <property type="entry name" value="PurM-like C-terminal domain"/>
    <property type="match status" value="1"/>
</dbReference>
<keyword evidence="10" id="KW-1185">Reference proteome</keyword>
<dbReference type="CDD" id="cd02203">
    <property type="entry name" value="PurL_repeat1"/>
    <property type="match status" value="1"/>
</dbReference>
<keyword evidence="6" id="KW-0460">Magnesium</keyword>
<dbReference type="SMART" id="SM01211">
    <property type="entry name" value="GATase_5"/>
    <property type="match status" value="1"/>
</dbReference>
<dbReference type="CDD" id="cd02204">
    <property type="entry name" value="PurL_repeat2"/>
    <property type="match status" value="1"/>
</dbReference>
<evidence type="ECO:0000256" key="5">
    <source>
        <dbReference type="ARBA" id="ARBA00022840"/>
    </source>
</evidence>
<reference evidence="9 10" key="1">
    <citation type="submission" date="2022-03" db="EMBL/GenBank/DDBJ databases">
        <title>Novel taxa within the pig intestine.</title>
        <authorList>
            <person name="Wylensek D."/>
            <person name="Bishof K."/>
            <person name="Afrizal A."/>
            <person name="Clavel T."/>
        </authorList>
    </citation>
    <scope>NUCLEOTIDE SEQUENCE [LARGE SCALE GENOMIC DNA]</scope>
    <source>
        <strain evidence="9 10">CLA-KB-P66</strain>
    </source>
</reference>
<keyword evidence="4" id="KW-0658">Purine biosynthesis</keyword>
<keyword evidence="1 9" id="KW-0436">Ligase</keyword>
<dbReference type="NCBIfam" id="TIGR01857">
    <property type="entry name" value="FGAM-synthase"/>
    <property type="match status" value="1"/>
</dbReference>
<dbReference type="Proteomes" id="UP001275932">
    <property type="component" value="Unassembled WGS sequence"/>
</dbReference>
<dbReference type="InterPro" id="IPR029062">
    <property type="entry name" value="Class_I_gatase-like"/>
</dbReference>
<keyword evidence="2" id="KW-0479">Metal-binding</keyword>
<dbReference type="InterPro" id="IPR036921">
    <property type="entry name" value="PurM-like_N_sf"/>
</dbReference>
<comment type="caution">
    <text evidence="9">The sequence shown here is derived from an EMBL/GenBank/DDBJ whole genome shotgun (WGS) entry which is preliminary data.</text>
</comment>
<dbReference type="RefSeq" id="WP_370396883.1">
    <property type="nucleotide sequence ID" value="NZ_JALBUT010000004.1"/>
</dbReference>
<dbReference type="SUPFAM" id="SSF52317">
    <property type="entry name" value="Class I glutamine amidotransferase-like"/>
    <property type="match status" value="1"/>
</dbReference>
<dbReference type="EMBL" id="JALBUT010000004">
    <property type="protein sequence ID" value="MDX8415435.1"/>
    <property type="molecule type" value="Genomic_DNA"/>
</dbReference>
<dbReference type="Pfam" id="PF13507">
    <property type="entry name" value="GATase_5"/>
    <property type="match status" value="1"/>
</dbReference>
<dbReference type="InterPro" id="IPR041609">
    <property type="entry name" value="PurL_linker"/>
</dbReference>
<dbReference type="Gene3D" id="3.40.50.880">
    <property type="match status" value="1"/>
</dbReference>
<dbReference type="Pfam" id="PF02769">
    <property type="entry name" value="AIRS_C"/>
    <property type="match status" value="1"/>
</dbReference>
<dbReference type="PANTHER" id="PTHR10099:SF1">
    <property type="entry name" value="PHOSPHORIBOSYLFORMYLGLYCINAMIDINE SYNTHASE"/>
    <property type="match status" value="1"/>
</dbReference>
<evidence type="ECO:0000256" key="4">
    <source>
        <dbReference type="ARBA" id="ARBA00022755"/>
    </source>
</evidence>
<dbReference type="PANTHER" id="PTHR10099">
    <property type="entry name" value="PHOSPHORIBOSYLFORMYLGLYCINAMIDINE SYNTHASE"/>
    <property type="match status" value="1"/>
</dbReference>
<dbReference type="Pfam" id="PF18072">
    <property type="entry name" value="FGAR-AT_linker"/>
    <property type="match status" value="1"/>
</dbReference>
<dbReference type="GO" id="GO:0004642">
    <property type="term" value="F:phosphoribosylformylglycinamidine synthase activity"/>
    <property type="evidence" value="ECO:0007669"/>
    <property type="project" value="UniProtKB-EC"/>
</dbReference>
<name>A0ABU4WIL0_9BACT</name>
<dbReference type="SUPFAM" id="SSF55326">
    <property type="entry name" value="PurM N-terminal domain-like"/>
    <property type="match status" value="2"/>
</dbReference>
<dbReference type="EC" id="6.3.5.3" evidence="9"/>
<evidence type="ECO:0000256" key="2">
    <source>
        <dbReference type="ARBA" id="ARBA00022723"/>
    </source>
</evidence>
<proteinExistence type="predicted"/>
<keyword evidence="5" id="KW-0067">ATP-binding</keyword>
<evidence type="ECO:0000313" key="10">
    <source>
        <dbReference type="Proteomes" id="UP001275932"/>
    </source>
</evidence>
<accession>A0ABU4WIL0</accession>
<evidence type="ECO:0000256" key="3">
    <source>
        <dbReference type="ARBA" id="ARBA00022741"/>
    </source>
</evidence>
<dbReference type="PROSITE" id="PS51273">
    <property type="entry name" value="GATASE_TYPE_1"/>
    <property type="match status" value="1"/>
</dbReference>
<evidence type="ECO:0000256" key="1">
    <source>
        <dbReference type="ARBA" id="ARBA00022598"/>
    </source>
</evidence>
<dbReference type="Gene3D" id="3.30.1330.10">
    <property type="entry name" value="PurM-like, N-terminal domain"/>
    <property type="match status" value="2"/>
</dbReference>
<evidence type="ECO:0000259" key="8">
    <source>
        <dbReference type="Pfam" id="PF18072"/>
    </source>
</evidence>
<dbReference type="InterPro" id="IPR010141">
    <property type="entry name" value="FGAM_synthase"/>
</dbReference>
<evidence type="ECO:0000313" key="9">
    <source>
        <dbReference type="EMBL" id="MDX8415435.1"/>
    </source>
</evidence>
<dbReference type="SUPFAM" id="SSF56042">
    <property type="entry name" value="PurM C-terminal domain-like"/>
    <property type="match status" value="2"/>
</dbReference>
<dbReference type="InterPro" id="IPR010918">
    <property type="entry name" value="PurM-like_C_dom"/>
</dbReference>
<organism evidence="9 10">
    <name type="scientific">Intestinicryptomonas porci</name>
    <dbReference type="NCBI Taxonomy" id="2926320"/>
    <lineage>
        <taxon>Bacteria</taxon>
        <taxon>Pseudomonadati</taxon>
        <taxon>Verrucomicrobiota</taxon>
        <taxon>Opitutia</taxon>
        <taxon>Opitutales</taxon>
        <taxon>Intestinicryptomonaceae</taxon>
        <taxon>Intestinicryptomonas</taxon>
    </lineage>
</organism>
<evidence type="ECO:0000259" key="7">
    <source>
        <dbReference type="Pfam" id="PF02769"/>
    </source>
</evidence>
<gene>
    <name evidence="9" type="ORF">MOX91_04475</name>
</gene>
<sequence length="1242" mass="135533">MIKRVFVEHKDGAQAQSLMRDIKANLKLENLSGLRVLQRYDAEGIDDADYAKLKYTIFCEAPVENLYEETFPMAEDETAFGVEYLPGQFDQRADSARQCAQIVLLKNANFACAKIYVLKGALSEGDISKVKAYLINAVDSREASLEKPETLLKTASAPKDVEIIENFTRMDASELKNLHSKLGLAMSLDDIAFCQNYFKNTEHRDPSKTEIKVLDTYWSDHCRHTTFLTRLENCEFESGKYADAIKNSWQKYLDERKSLGLDKKGKEICLMDIALIGMRSLRKSGKLDDLEESDEINAASIVVNVDIDGKEEEWLVMFKNETHNHPTEIEPFGGAATCLGGAIRDPLSGRSYVYQAMRVTGAADPRTPFEDTLKGKLPQKKIVTGAANGYSSYGNQIGLATGQVTEIYHPGYVAKRMEIGAVVAAAPRKNVFRGVPSVGDSILLVGGRTGRDGIGGATGSSKDHNEKALDNSAEVQKGDAPMERKLQRLFRNPNASAIIKRCNDFGAGGVSVAIGELAPSLEINLDAVPKKYDGLDGTELAISESQERMAVVVDKNDAEKFVKYAAEENLECTLVAVVTDTGRLVMKWRGKPIVDISREFLDTNGTTASARAKVEAPKDDTPFKNPNLDASRQEDWLKVMSSLNCCSQKGLVEKFDSSIGACTVNHPYGGKNLSTPADAMSAKIPLLSGDTKTGTIFSFGFNPDISLWSPYHGAIYSILESVAKIAANGGDVRKIRFTFQEYFEKLRDNPARWGKPLAALLGAFEAQMRLGLGSIGGKDSMSGSFNEIDVPPTLVSFAIVPCNVENVISPEFKKAGSDVGVIEISAGVDLVPNFDEAMQKYSALFEAIKAKKVLSAKVARFGGIAEAVAVMGFGNGIGFEFDKSFEKNPFALNCGAIVVELADGVAFEEVCASPLGKTLRENSILFKGSKIDLQKVFDAYTSTLEDIFPTKAAEPQGEIAKIEYEPKQVFLAESKIAKPKVFIPVFPGTNCEYDTAKAFENAGAKSDIFVLRNNSNSDIEYSIEEMKRRIDESQILMLPGGFSAGDEPAGSGKFIAAVFRNPKLSDSVMRLLKDRKGLILGICNGFQALIKLGLVPFGEIRPLAEDAPTLTYNNIARHVSCYVRTRVASRLSPWLSKCEIGQIHTIPVSHGEGKFVASKEMLETLVKNGQVATQYVDLNGNPSADIRYNPNGSIQAIEGITSPCGLVFGKMGHTERFGSNVGKNVSGDKIQPIFEGGVEYFR</sequence>
<protein>
    <submittedName>
        <fullName evidence="9">Phosphoribosylformylglycinamidine synthase</fullName>
        <ecNumber evidence="9">6.3.5.3</ecNumber>
    </submittedName>
</protein>